<keyword evidence="5" id="KW-0677">Repeat</keyword>
<feature type="repeat" description="WD" evidence="11">
    <location>
        <begin position="200"/>
        <end position="234"/>
    </location>
</feature>
<feature type="repeat" description="WD" evidence="11">
    <location>
        <begin position="241"/>
        <end position="282"/>
    </location>
</feature>
<dbReference type="PRINTS" id="PR00320">
    <property type="entry name" value="GPROTEINBRPT"/>
</dbReference>
<dbReference type="GO" id="GO:0006890">
    <property type="term" value="P:retrograde vesicle-mediated transport, Golgi to endoplasmic reticulum"/>
    <property type="evidence" value="ECO:0007669"/>
    <property type="project" value="TreeGrafter"/>
</dbReference>
<dbReference type="SUPFAM" id="SSF50969">
    <property type="entry name" value="YVTN repeat-like/Quinoprotein amine dehydrogenase"/>
    <property type="match status" value="1"/>
</dbReference>
<keyword evidence="3 10" id="KW-0963">Cytoplasm</keyword>
<dbReference type="PROSITE" id="PS50082">
    <property type="entry name" value="WD_REPEATS_2"/>
    <property type="match status" value="5"/>
</dbReference>
<dbReference type="Pfam" id="PF06957">
    <property type="entry name" value="COPI_C"/>
    <property type="match status" value="1"/>
</dbReference>
<dbReference type="Gene3D" id="2.130.10.10">
    <property type="entry name" value="YVTN repeat-like/Quinoprotein amine dehydrogenase"/>
    <property type="match status" value="1"/>
</dbReference>
<evidence type="ECO:0000256" key="2">
    <source>
        <dbReference type="ARBA" id="ARBA00022448"/>
    </source>
</evidence>
<dbReference type="InterPro" id="IPR006692">
    <property type="entry name" value="Beta-prop_COPA/B_2nd"/>
</dbReference>
<keyword evidence="4 11" id="KW-0853">WD repeat</keyword>
<feature type="compositionally biased region" description="Polar residues" evidence="12">
    <location>
        <begin position="817"/>
        <end position="826"/>
    </location>
</feature>
<keyword evidence="8 10" id="KW-0333">Golgi apparatus</keyword>
<evidence type="ECO:0000256" key="3">
    <source>
        <dbReference type="ARBA" id="ARBA00022490"/>
    </source>
</evidence>
<organism evidence="16 17">
    <name type="scientific">Tieghemostelium lacteum</name>
    <name type="common">Slime mold</name>
    <name type="synonym">Dictyostelium lacteum</name>
    <dbReference type="NCBI Taxonomy" id="361077"/>
    <lineage>
        <taxon>Eukaryota</taxon>
        <taxon>Amoebozoa</taxon>
        <taxon>Evosea</taxon>
        <taxon>Eumycetozoa</taxon>
        <taxon>Dictyostelia</taxon>
        <taxon>Dictyosteliales</taxon>
        <taxon>Raperosteliaceae</taxon>
        <taxon>Tieghemostelium</taxon>
    </lineage>
</organism>
<evidence type="ECO:0000313" key="17">
    <source>
        <dbReference type="Proteomes" id="UP000076078"/>
    </source>
</evidence>
<dbReference type="GO" id="GO:0006886">
    <property type="term" value="P:intracellular protein transport"/>
    <property type="evidence" value="ECO:0007669"/>
    <property type="project" value="UniProtKB-UniRule"/>
</dbReference>
<keyword evidence="2 10" id="KW-0813">Transport</keyword>
<dbReference type="InterPro" id="IPR001680">
    <property type="entry name" value="WD40_rpt"/>
</dbReference>
<comment type="function">
    <text evidence="10">The coatomer is a cytosolic protein complex that binds to dilysine motifs and reversibly associates with Golgi non-clathrin-coated vesicles, which further mediate biosynthetic protein transport from the ER, via the Golgi up to the trans Golgi network.</text>
</comment>
<dbReference type="InterPro" id="IPR011044">
    <property type="entry name" value="Quino_amine_DH_bsu"/>
</dbReference>
<dbReference type="InterPro" id="IPR010714">
    <property type="entry name" value="Coatomer_asu_C"/>
</dbReference>
<evidence type="ECO:0000259" key="13">
    <source>
        <dbReference type="Pfam" id="PF04053"/>
    </source>
</evidence>
<keyword evidence="7 10" id="KW-0653">Protein transport</keyword>
<dbReference type="GO" id="GO:0006888">
    <property type="term" value="P:endoplasmic reticulum to Golgi vesicle-mediated transport"/>
    <property type="evidence" value="ECO:0007669"/>
    <property type="project" value="InterPro"/>
</dbReference>
<dbReference type="GO" id="GO:0006891">
    <property type="term" value="P:intra-Golgi vesicle-mediated transport"/>
    <property type="evidence" value="ECO:0007669"/>
    <property type="project" value="TreeGrafter"/>
</dbReference>
<evidence type="ECO:0000256" key="4">
    <source>
        <dbReference type="ARBA" id="ARBA00022574"/>
    </source>
</evidence>
<evidence type="ECO:0000259" key="15">
    <source>
        <dbReference type="Pfam" id="PF23953"/>
    </source>
</evidence>
<dbReference type="PANTHER" id="PTHR19876:SF1">
    <property type="entry name" value="COATOMER SUBUNIT ALPHA"/>
    <property type="match status" value="1"/>
</dbReference>
<comment type="caution">
    <text evidence="16">The sequence shown here is derived from an EMBL/GenBank/DDBJ whole genome shotgun (WGS) entry which is preliminary data.</text>
</comment>
<protein>
    <recommendedName>
        <fullName evidence="10">Coatomer subunit alpha</fullName>
    </recommendedName>
</protein>
<dbReference type="InterPro" id="IPR015943">
    <property type="entry name" value="WD40/YVTN_repeat-like_dom_sf"/>
</dbReference>
<evidence type="ECO:0000256" key="9">
    <source>
        <dbReference type="ARBA" id="ARBA00023136"/>
    </source>
</evidence>
<dbReference type="CDD" id="cd22948">
    <property type="entry name" value="Coatomer_WDAD_alpha"/>
    <property type="match status" value="1"/>
</dbReference>
<keyword evidence="9 10" id="KW-0472">Membrane</keyword>
<dbReference type="InterPro" id="IPR019775">
    <property type="entry name" value="WD40_repeat_CS"/>
</dbReference>
<evidence type="ECO:0000256" key="1">
    <source>
        <dbReference type="ARBA" id="ARBA00004255"/>
    </source>
</evidence>
<dbReference type="OMA" id="EMTYQKQ"/>
<dbReference type="FunFam" id="2.130.10.10:FF:000010">
    <property type="entry name" value="Coatomer subunit alpha"/>
    <property type="match status" value="1"/>
</dbReference>
<dbReference type="PANTHER" id="PTHR19876">
    <property type="entry name" value="COATOMER"/>
    <property type="match status" value="1"/>
</dbReference>
<dbReference type="SMART" id="SM00320">
    <property type="entry name" value="WD40"/>
    <property type="match status" value="7"/>
</dbReference>
<keyword evidence="6 10" id="KW-0931">ER-Golgi transport</keyword>
<dbReference type="Pfam" id="PF00400">
    <property type="entry name" value="WD40"/>
    <property type="match status" value="6"/>
</dbReference>
<accession>A0A151ZHK3</accession>
<dbReference type="InParanoid" id="A0A151ZHK3"/>
<dbReference type="InterPro" id="IPR016391">
    <property type="entry name" value="Coatomer_asu"/>
</dbReference>
<dbReference type="InterPro" id="IPR056176">
    <property type="entry name" value="TPR_COPA_B"/>
</dbReference>
<feature type="compositionally biased region" description="Acidic residues" evidence="12">
    <location>
        <begin position="827"/>
        <end position="837"/>
    </location>
</feature>
<dbReference type="InterPro" id="IPR036322">
    <property type="entry name" value="WD40_repeat_dom_sf"/>
</dbReference>
<dbReference type="FunCoup" id="A0A151ZHK3">
    <property type="interactions" value="918"/>
</dbReference>
<evidence type="ECO:0000256" key="10">
    <source>
        <dbReference type="PIRNR" id="PIRNR003354"/>
    </source>
</evidence>
<feature type="repeat" description="WD" evidence="11">
    <location>
        <begin position="89"/>
        <end position="130"/>
    </location>
</feature>
<evidence type="ECO:0000256" key="5">
    <source>
        <dbReference type="ARBA" id="ARBA00022737"/>
    </source>
</evidence>
<evidence type="ECO:0000313" key="16">
    <source>
        <dbReference type="EMBL" id="KYQ93446.1"/>
    </source>
</evidence>
<dbReference type="InterPro" id="IPR047312">
    <property type="entry name" value="Coatomer_alpha_WD-assoc_reg"/>
</dbReference>
<comment type="subunit">
    <text evidence="10">Oligomeric complex that consists of at least the alpha, beta, beta', gamma, delta, epsilon and zeta subunits.</text>
</comment>
<dbReference type="InterPro" id="IPR020472">
    <property type="entry name" value="WD40_PAC1"/>
</dbReference>
<feature type="compositionally biased region" description="Basic and acidic residues" evidence="12">
    <location>
        <begin position="838"/>
        <end position="847"/>
    </location>
</feature>
<feature type="domain" description="Coatomer alpha subunit C-terminal" evidence="14">
    <location>
        <begin position="816"/>
        <end position="1203"/>
    </location>
</feature>
<evidence type="ECO:0000256" key="12">
    <source>
        <dbReference type="SAM" id="MobiDB-lite"/>
    </source>
</evidence>
<dbReference type="Pfam" id="PF23953">
    <property type="entry name" value="TPR_COPA_B"/>
    <property type="match status" value="1"/>
</dbReference>
<dbReference type="AlphaFoldDB" id="A0A151ZHK3"/>
<dbReference type="PROSITE" id="PS50294">
    <property type="entry name" value="WD_REPEATS_REGION"/>
    <property type="match status" value="5"/>
</dbReference>
<dbReference type="GO" id="GO:0005198">
    <property type="term" value="F:structural molecule activity"/>
    <property type="evidence" value="ECO:0007669"/>
    <property type="project" value="InterPro"/>
</dbReference>
<name>A0A151ZHK3_TIELA</name>
<dbReference type="PIRSF" id="PIRSF003354">
    <property type="entry name" value="Coatomer_alpha_subunit"/>
    <property type="match status" value="1"/>
</dbReference>
<dbReference type="FunFam" id="1.25.40.470:FF:000002">
    <property type="entry name" value="Coatomer subunit alpha"/>
    <property type="match status" value="1"/>
</dbReference>
<evidence type="ECO:0000256" key="11">
    <source>
        <dbReference type="PROSITE-ProRule" id="PRU00221"/>
    </source>
</evidence>
<feature type="domain" description="COPA/B TPR" evidence="15">
    <location>
        <begin position="615"/>
        <end position="741"/>
    </location>
</feature>
<feature type="region of interest" description="Disordered" evidence="12">
    <location>
        <begin position="817"/>
        <end position="867"/>
    </location>
</feature>
<keyword evidence="17" id="KW-1185">Reference proteome</keyword>
<dbReference type="Gene3D" id="1.25.40.470">
    <property type="match status" value="1"/>
</dbReference>
<dbReference type="STRING" id="361077.A0A151ZHK3"/>
<evidence type="ECO:0000256" key="8">
    <source>
        <dbReference type="ARBA" id="ARBA00023034"/>
    </source>
</evidence>
<reference evidence="16 17" key="1">
    <citation type="submission" date="2015-12" db="EMBL/GenBank/DDBJ databases">
        <title>Dictyostelia acquired genes for synthesis and detection of signals that induce cell-type specialization by lateral gene transfer from prokaryotes.</title>
        <authorList>
            <person name="Gloeckner G."/>
            <person name="Schaap P."/>
        </authorList>
    </citation>
    <scope>NUCLEOTIDE SEQUENCE [LARGE SCALE GENOMIC DNA]</scope>
    <source>
        <strain evidence="16 17">TK</strain>
    </source>
</reference>
<dbReference type="PROSITE" id="PS00678">
    <property type="entry name" value="WD_REPEATS_1"/>
    <property type="match status" value="1"/>
</dbReference>
<sequence>MLNKFETKSNRVKGLSFHPTRPWILTSLHSGSIHLYDYRIKTLLEKFEEHDGPVRSVNFHLTQPLFVSGGDDYKVKVWNYKQRRCLFTLKGHRDYIRTVEFHREAPWIVSCSDDTVIRIWNWQSRTCIAELNGHNHYVMSAFFHPKEDLIVSASLDQTIRIWDISGLKKKTITIKPFKENDPMRIQDELFSTDVVVKLSLEGHDRGVNWAAFHPSQPYIVSASDDHHVKLWRMNDPVVDTFRGHYSNVSCALFHPRQELIISNSEDKSIRVWDINKRATIHMIRREHDRFWTLASHPNQNLFAAGHDSGMIVFKLERERPTFIQNGTDGVFYLKKKHFNSFDFSTGRSVVLFNIPKIPSNNGSQVMSYNPVDRAILLSSDQEGGTYQLFKIPTKDSSQVSSKKGSGLAAIFISRDRFAVIEKSNLVIRNLENEEVKKCQFSFPIDWIFPATVGNVLIQSEDKVYMFDIQQKKTLHELTIHGIRYVIWSKDYQFVAFLSRDSIVLANKKLEQICTVHETVLPKSGVWDEHGVFIYTTSNHLKYLLPNGDNGTIRTLETTIYLTGVKGSKIYAIDRDFKNRAIEIDNTEYILKLSLFQQKYSDVIRILRESRLVGKSIIAYLQKKGYPEVVHFVKDDRTRFQLALECGNIDIALQSAKILDDKDCWNRLGVEALRQGNYQIVEMAYSRTSEFDRLSFLYLINGNLNTLKKMINYENSDIMSRFQYSLYIGDVEERIKILQEAGLHHLAYITSAIHGFEEKAEQIAHQILQDPKAQLPTLPKNPQLLVPPLPILQSQEPNWPLLMTQKSAIELQEASKFSMDTTANESTNEWDDELDFGPDGEKKPKTTSEWDNDEISVSTPPSGQEEDDWAMDTDLPGLEKIGIDGFKLGKQQQQMFIPPQPGPTFGQIWSRNTNMAADHIASGSFEVAMGILNQQVGIVNFEPLKSLFMNVFMSTRLSLPCNPGLPGLLTPVQRKHGQPYITYELGYLSEKLKQVYTLVGGGKFEEAVKQFTNILHTVIFCVVQDRNEFSELKTLIGICREYILGLTLRLKHQELVKQQPTAINRQMELAAYFTHCNMQEPHLRQALRSGMGFAFTNKKYKIAQSFAQRLLSLNPPQDYATKCMQIINFVQQQPPQAPDTEVQYDEYNPFTTCAISLVPIYRGKPSVKCSYCSSTFLPQHKGKVCTICQISEIGKDVSGLQVVLQK</sequence>
<dbReference type="SUPFAM" id="SSF50978">
    <property type="entry name" value="WD40 repeat-like"/>
    <property type="match status" value="1"/>
</dbReference>
<dbReference type="Pfam" id="PF04053">
    <property type="entry name" value="B-prop_COPA_B_2nd"/>
    <property type="match status" value="1"/>
</dbReference>
<feature type="repeat" description="WD" evidence="11">
    <location>
        <begin position="47"/>
        <end position="88"/>
    </location>
</feature>
<gene>
    <name evidence="16" type="ORF">DLAC_06138</name>
</gene>
<dbReference type="CDD" id="cd00200">
    <property type="entry name" value="WD40"/>
    <property type="match status" value="1"/>
</dbReference>
<evidence type="ECO:0000256" key="6">
    <source>
        <dbReference type="ARBA" id="ARBA00022892"/>
    </source>
</evidence>
<dbReference type="EMBL" id="LODT01000028">
    <property type="protein sequence ID" value="KYQ93446.1"/>
    <property type="molecule type" value="Genomic_DNA"/>
</dbReference>
<comment type="subcellular location">
    <subcellularLocation>
        <location evidence="10">Cytoplasm</location>
    </subcellularLocation>
    <subcellularLocation>
        <location evidence="1 10">Golgi apparatus membrane</location>
        <topology evidence="1 10">Peripheral membrane protein</topology>
        <orientation evidence="1">Cytoplasmic side</orientation>
    </subcellularLocation>
</comment>
<evidence type="ECO:0000256" key="7">
    <source>
        <dbReference type="ARBA" id="ARBA00022927"/>
    </source>
</evidence>
<dbReference type="InterPro" id="IPR050844">
    <property type="entry name" value="Coatomer_complex_subunit"/>
</dbReference>
<feature type="repeat" description="WD" evidence="11">
    <location>
        <begin position="131"/>
        <end position="165"/>
    </location>
</feature>
<proteinExistence type="predicted"/>
<feature type="domain" description="COPA/B second beta-propeller" evidence="13">
    <location>
        <begin position="337"/>
        <end position="573"/>
    </location>
</feature>
<dbReference type="GO" id="GO:0000139">
    <property type="term" value="C:Golgi membrane"/>
    <property type="evidence" value="ECO:0007669"/>
    <property type="project" value="UniProtKB-SubCell"/>
</dbReference>
<dbReference type="GO" id="GO:0030126">
    <property type="term" value="C:COPI vesicle coat"/>
    <property type="evidence" value="ECO:0007669"/>
    <property type="project" value="UniProtKB-UniRule"/>
</dbReference>
<dbReference type="Proteomes" id="UP000076078">
    <property type="component" value="Unassembled WGS sequence"/>
</dbReference>
<dbReference type="OrthoDB" id="10261470at2759"/>
<evidence type="ECO:0000259" key="14">
    <source>
        <dbReference type="Pfam" id="PF06957"/>
    </source>
</evidence>